<gene>
    <name evidence="1" type="primary">164</name>
    <name evidence="1" type="ORF">PBI_SMOOTHIE_164</name>
</gene>
<accession>A0A160DEP3</accession>
<evidence type="ECO:0000313" key="2">
    <source>
        <dbReference type="Proteomes" id="UP000201458"/>
    </source>
</evidence>
<reference evidence="1 2" key="1">
    <citation type="submission" date="2016-03" db="EMBL/GenBank/DDBJ databases">
        <authorList>
            <person name="Montgomery M.T."/>
            <person name="Guerrero C.A."/>
            <person name="Mavrich T.N."/>
            <person name="Pope W.H."/>
            <person name="Garlena R.A."/>
            <person name="Russell D.A."/>
            <person name="Jacobs-Sera D."/>
            <person name="Hendrix R.W."/>
            <person name="Hatfull G.F."/>
        </authorList>
    </citation>
    <scope>NUCLEOTIDE SEQUENCE [LARGE SCALE GENOMIC DNA]</scope>
</reference>
<keyword evidence="2" id="KW-1185">Reference proteome</keyword>
<dbReference type="Proteomes" id="UP000201458">
    <property type="component" value="Segment"/>
</dbReference>
<protein>
    <submittedName>
        <fullName evidence="1">Uncharacterized protein</fullName>
    </submittedName>
</protein>
<name>A0A160DEP3_9CAUD</name>
<proteinExistence type="predicted"/>
<sequence length="130" mass="14361">MNAQEIVEKFPGRDKSGYVVGWYLYTPRGTREGGPYPTYEEADSHRSAVFVQNIICGPVLTDRGMVVQTGNDEVAEDVYSALTDDQIDDMRSAAREYRRALNAAVGYAQLANALDFADTMAAILLDESRS</sequence>
<dbReference type="EMBL" id="KU998244">
    <property type="protein sequence ID" value="ANA86319.1"/>
    <property type="molecule type" value="Genomic_DNA"/>
</dbReference>
<dbReference type="GeneID" id="28378622"/>
<evidence type="ECO:0000313" key="1">
    <source>
        <dbReference type="EMBL" id="ANA86319.1"/>
    </source>
</evidence>
<organism evidence="1 2">
    <name type="scientific">Gordonia phage Smoothie</name>
    <dbReference type="NCBI Taxonomy" id="1838078"/>
    <lineage>
        <taxon>Viruses</taxon>
        <taxon>Duplodnaviria</taxon>
        <taxon>Heunggongvirae</taxon>
        <taxon>Uroviricota</taxon>
        <taxon>Caudoviricetes</taxon>
        <taxon>Smoothievirus</taxon>
        <taxon>Smoothievirus smoothie</taxon>
    </lineage>
</organism>
<dbReference type="RefSeq" id="YP_009269277.1">
    <property type="nucleotide sequence ID" value="NC_030696.1"/>
</dbReference>
<dbReference type="KEGG" id="vg:28378622"/>